<name>A0AAD9LW39_9PEZI</name>
<reference evidence="1" key="1">
    <citation type="submission" date="2021-06" db="EMBL/GenBank/DDBJ databases">
        <title>Comparative genomics, transcriptomics and evolutionary studies reveal genomic signatures of adaptation to plant cell wall in hemibiotrophic fungi.</title>
        <authorList>
            <consortium name="DOE Joint Genome Institute"/>
            <person name="Baroncelli R."/>
            <person name="Diaz J.F."/>
            <person name="Benocci T."/>
            <person name="Peng M."/>
            <person name="Battaglia E."/>
            <person name="Haridas S."/>
            <person name="Andreopoulos W."/>
            <person name="Labutti K."/>
            <person name="Pangilinan J."/>
            <person name="Floch G.L."/>
            <person name="Makela M.R."/>
            <person name="Henrissat B."/>
            <person name="Grigoriev I.V."/>
            <person name="Crouch J.A."/>
            <person name="De Vries R.P."/>
            <person name="Sukno S.A."/>
            <person name="Thon M.R."/>
        </authorList>
    </citation>
    <scope>NUCLEOTIDE SEQUENCE</scope>
    <source>
        <strain evidence="1">MAFF235873</strain>
    </source>
</reference>
<sequence length="122" mass="14032">MRELEKPGALGCQIDGIVLDRSPPNNPCRRDVKSTAQLPFRMSLPLQARNPLLAVPCLPCHTLHPSPRRYKSRVQVTEMGTHGGKNRPFQPRSAGCGWRWRRLRRCRQNLHFALDDRCDLPR</sequence>
<proteinExistence type="predicted"/>
<dbReference type="AlphaFoldDB" id="A0AAD9LW39"/>
<gene>
    <name evidence="1" type="ORF">LX32DRAFT_178550</name>
</gene>
<organism evidence="1 2">
    <name type="scientific">Colletotrichum zoysiae</name>
    <dbReference type="NCBI Taxonomy" id="1216348"/>
    <lineage>
        <taxon>Eukaryota</taxon>
        <taxon>Fungi</taxon>
        <taxon>Dikarya</taxon>
        <taxon>Ascomycota</taxon>
        <taxon>Pezizomycotina</taxon>
        <taxon>Sordariomycetes</taxon>
        <taxon>Hypocreomycetidae</taxon>
        <taxon>Glomerellales</taxon>
        <taxon>Glomerellaceae</taxon>
        <taxon>Colletotrichum</taxon>
        <taxon>Colletotrichum graminicola species complex</taxon>
    </lineage>
</organism>
<protein>
    <submittedName>
        <fullName evidence="1">Uncharacterized protein</fullName>
    </submittedName>
</protein>
<comment type="caution">
    <text evidence="1">The sequence shown here is derived from an EMBL/GenBank/DDBJ whole genome shotgun (WGS) entry which is preliminary data.</text>
</comment>
<evidence type="ECO:0000313" key="1">
    <source>
        <dbReference type="EMBL" id="KAK2022797.1"/>
    </source>
</evidence>
<keyword evidence="2" id="KW-1185">Reference proteome</keyword>
<dbReference type="Proteomes" id="UP001232148">
    <property type="component" value="Unassembled WGS sequence"/>
</dbReference>
<accession>A0AAD9LW39</accession>
<evidence type="ECO:0000313" key="2">
    <source>
        <dbReference type="Proteomes" id="UP001232148"/>
    </source>
</evidence>
<dbReference type="EMBL" id="MU843025">
    <property type="protein sequence ID" value="KAK2022797.1"/>
    <property type="molecule type" value="Genomic_DNA"/>
</dbReference>